<evidence type="ECO:0000313" key="2">
    <source>
        <dbReference type="Proteomes" id="UP000008366"/>
    </source>
</evidence>
<proteinExistence type="predicted"/>
<keyword evidence="2" id="KW-1185">Reference proteome</keyword>
<organism evidence="1 2">
    <name type="scientific">Kineosphaera limosa NBRC 100340</name>
    <dbReference type="NCBI Taxonomy" id="1184609"/>
    <lineage>
        <taxon>Bacteria</taxon>
        <taxon>Bacillati</taxon>
        <taxon>Actinomycetota</taxon>
        <taxon>Actinomycetes</taxon>
        <taxon>Micrococcales</taxon>
        <taxon>Dermatophilaceae</taxon>
        <taxon>Kineosphaera</taxon>
    </lineage>
</organism>
<accession>K6XHQ1</accession>
<gene>
    <name evidence="1" type="ORF">KILIM_130_00070</name>
</gene>
<name>K6XHQ1_9MICO</name>
<sequence>MNENAPSVVMLDQTLRSRGHMSDMDFYRALTEAFRAAADEYRGIADRISAGEPVNLEAVVDAMRALQELAQRDLYEVPNEQWRRNIDDLARHAKSLSGPTHRLP</sequence>
<comment type="caution">
    <text evidence="1">The sequence shown here is derived from an EMBL/GenBank/DDBJ whole genome shotgun (WGS) entry which is preliminary data.</text>
</comment>
<reference evidence="1 2" key="1">
    <citation type="submission" date="2012-08" db="EMBL/GenBank/DDBJ databases">
        <title>Whole genome shotgun sequence of Kineosphaera limosa NBRC 100340.</title>
        <authorList>
            <person name="Yoshida I."/>
            <person name="Isaki S."/>
            <person name="Hosoyama A."/>
            <person name="Tsuchikane K."/>
            <person name="Katsumata H."/>
            <person name="Ando Y."/>
            <person name="Ohji S."/>
            <person name="Hamada M."/>
            <person name="Tamura T."/>
            <person name="Yamazoe A."/>
            <person name="Yamazaki S."/>
            <person name="Fujita N."/>
        </authorList>
    </citation>
    <scope>NUCLEOTIDE SEQUENCE [LARGE SCALE GENOMIC DNA]</scope>
    <source>
        <strain evidence="1 2">NBRC 100340</strain>
    </source>
</reference>
<evidence type="ECO:0000313" key="1">
    <source>
        <dbReference type="EMBL" id="GAB98339.1"/>
    </source>
</evidence>
<dbReference type="EMBL" id="BAHD01000130">
    <property type="protein sequence ID" value="GAB98339.1"/>
    <property type="molecule type" value="Genomic_DNA"/>
</dbReference>
<dbReference type="Proteomes" id="UP000008366">
    <property type="component" value="Unassembled WGS sequence"/>
</dbReference>
<protein>
    <submittedName>
        <fullName evidence="1">Uncharacterized protein</fullName>
    </submittedName>
</protein>
<dbReference type="AlphaFoldDB" id="K6XHQ1"/>